<gene>
    <name evidence="3" type="primary">LOC111112344</name>
</gene>
<dbReference type="Proteomes" id="UP000694844">
    <property type="component" value="Chromosome 9"/>
</dbReference>
<organism evidence="2 3">
    <name type="scientific">Crassostrea virginica</name>
    <name type="common">Eastern oyster</name>
    <dbReference type="NCBI Taxonomy" id="6565"/>
    <lineage>
        <taxon>Eukaryota</taxon>
        <taxon>Metazoa</taxon>
        <taxon>Spiralia</taxon>
        <taxon>Lophotrochozoa</taxon>
        <taxon>Mollusca</taxon>
        <taxon>Bivalvia</taxon>
        <taxon>Autobranchia</taxon>
        <taxon>Pteriomorphia</taxon>
        <taxon>Ostreida</taxon>
        <taxon>Ostreoidea</taxon>
        <taxon>Ostreidae</taxon>
        <taxon>Crassostrea</taxon>
    </lineage>
</organism>
<reference evidence="3" key="1">
    <citation type="submission" date="2025-08" db="UniProtKB">
        <authorList>
            <consortium name="RefSeq"/>
        </authorList>
    </citation>
    <scope>IDENTIFICATION</scope>
    <source>
        <tissue evidence="3">Whole sample</tissue>
    </source>
</reference>
<protein>
    <submittedName>
        <fullName evidence="3">Uncharacterized protein LOC111112344</fullName>
    </submittedName>
</protein>
<dbReference type="CDD" id="cd00096">
    <property type="entry name" value="Ig"/>
    <property type="match status" value="1"/>
</dbReference>
<proteinExistence type="predicted"/>
<dbReference type="AlphaFoldDB" id="A0A8B8BRK6"/>
<feature type="signal peptide" evidence="1">
    <location>
        <begin position="1"/>
        <end position="26"/>
    </location>
</feature>
<dbReference type="InterPro" id="IPR036179">
    <property type="entry name" value="Ig-like_dom_sf"/>
</dbReference>
<feature type="chain" id="PRO_5034482159" evidence="1">
    <location>
        <begin position="27"/>
        <end position="517"/>
    </location>
</feature>
<accession>A0A8B8BRK6</accession>
<dbReference type="OrthoDB" id="6133381at2759"/>
<dbReference type="InterPro" id="IPR013783">
    <property type="entry name" value="Ig-like_fold"/>
</dbReference>
<dbReference type="KEGG" id="cvn:111112344"/>
<evidence type="ECO:0000313" key="2">
    <source>
        <dbReference type="Proteomes" id="UP000694844"/>
    </source>
</evidence>
<evidence type="ECO:0000313" key="3">
    <source>
        <dbReference type="RefSeq" id="XP_022305494.1"/>
    </source>
</evidence>
<name>A0A8B8BRK6_CRAVI</name>
<dbReference type="SUPFAM" id="SSF48726">
    <property type="entry name" value="Immunoglobulin"/>
    <property type="match status" value="1"/>
</dbReference>
<dbReference type="RefSeq" id="XP_022305494.1">
    <property type="nucleotide sequence ID" value="XM_022449786.1"/>
</dbReference>
<sequence>MGIGISWRFLCCIIGLFSINVNGIKGQQFDYGLNYVTSLSKQFDKTSGLVQISVGMDLPMTGPTVTVYWQLNEGVIGVEEPSFGSSLTKTGTVTTYSLVADTSYVRQIFFTTRIEDRDSSLRFESFDWSKNHPSESSFPVMLRKCLTTTTQGASSAVPDGHVVSVDFQCNPPFTPNAYNWPRVYWNMKFGLYLFNDTSNSVYYQPLEEKSEDKRGLLLSREPRSILEKRSFPREGRFAEDIRMPQRRESTRDNTVNDNTLTIEHELGKISIGSTTWAKLSFSSSFLRENVAFLKASLDAPLEIGLGMVFSFVEKVPISKDLPPGVYLLQDGGKTFPQPGVVTCKAFGSHPPKVFLSKDGQKMARSATTSIQDIRTPLFSTSYVTFIKKGDVNREIDGQYNCLSENPQGGANLSQFSVFSKPVFLEDRTKMTEPTTGKLELFLVVEGNGKMVVTCHVPVPDHMILVNTKENTEPISGELKRTEVTLTYQYPPEAVRPFDYFCTVRDEYGYHNTRHTQY</sequence>
<keyword evidence="1" id="KW-0732">Signal</keyword>
<dbReference type="GeneID" id="111112344"/>
<dbReference type="Gene3D" id="2.60.40.10">
    <property type="entry name" value="Immunoglobulins"/>
    <property type="match status" value="1"/>
</dbReference>
<evidence type="ECO:0000256" key="1">
    <source>
        <dbReference type="SAM" id="SignalP"/>
    </source>
</evidence>
<keyword evidence="2" id="KW-1185">Reference proteome</keyword>